<feature type="compositionally biased region" description="Basic residues" evidence="6">
    <location>
        <begin position="824"/>
        <end position="833"/>
    </location>
</feature>
<dbReference type="CDD" id="cd10230">
    <property type="entry name" value="ASKHA_NBD_HSP70_HYOU1"/>
    <property type="match status" value="1"/>
</dbReference>
<name>A0AAW0Z644_9TREE</name>
<feature type="region of interest" description="Disordered" evidence="6">
    <location>
        <begin position="816"/>
        <end position="895"/>
    </location>
</feature>
<protein>
    <recommendedName>
        <fullName evidence="10">Hypoxia up-regulated 1</fullName>
    </recommendedName>
</protein>
<dbReference type="GO" id="GO:0005524">
    <property type="term" value="F:ATP binding"/>
    <property type="evidence" value="ECO:0007669"/>
    <property type="project" value="UniProtKB-KW"/>
</dbReference>
<feature type="signal peptide" evidence="7">
    <location>
        <begin position="1"/>
        <end position="20"/>
    </location>
</feature>
<dbReference type="Gene3D" id="1.20.1270.10">
    <property type="match status" value="1"/>
</dbReference>
<dbReference type="InterPro" id="IPR013126">
    <property type="entry name" value="Hsp_70_fam"/>
</dbReference>
<dbReference type="PANTHER" id="PTHR45639:SF3">
    <property type="entry name" value="HYPOXIA UP-REGULATED PROTEIN 1"/>
    <property type="match status" value="1"/>
</dbReference>
<dbReference type="PANTHER" id="PTHR45639">
    <property type="entry name" value="HSC70CB, ISOFORM G-RELATED"/>
    <property type="match status" value="1"/>
</dbReference>
<comment type="caution">
    <text evidence="8">The sequence shown here is derived from an EMBL/GenBank/DDBJ whole genome shotgun (WGS) entry which is preliminary data.</text>
</comment>
<evidence type="ECO:0000256" key="1">
    <source>
        <dbReference type="ARBA" id="ARBA00004319"/>
    </source>
</evidence>
<comment type="subcellular location">
    <subcellularLocation>
        <location evidence="1">Endoplasmic reticulum lumen</location>
    </subcellularLocation>
</comment>
<reference evidence="8 9" key="1">
    <citation type="journal article" date="2024" name="bioRxiv">
        <title>Comparative genomics of Cryptococcus and Kwoniella reveals pathogenesis evolution and contrasting karyotype dynamics via intercentromeric recombination or chromosome fusion.</title>
        <authorList>
            <person name="Coelho M.A."/>
            <person name="David-Palma M."/>
            <person name="Shea T."/>
            <person name="Bowers K."/>
            <person name="McGinley-Smith S."/>
            <person name="Mohammad A.W."/>
            <person name="Gnirke A."/>
            <person name="Yurkov A.M."/>
            <person name="Nowrousian M."/>
            <person name="Sun S."/>
            <person name="Cuomo C.A."/>
            <person name="Heitman J."/>
        </authorList>
    </citation>
    <scope>NUCLEOTIDE SEQUENCE [LARGE SCALE GENOMIC DNA]</scope>
    <source>
        <strain evidence="8 9">CBS 13917</strain>
    </source>
</reference>
<feature type="compositionally biased region" description="Low complexity" evidence="6">
    <location>
        <begin position="836"/>
        <end position="848"/>
    </location>
</feature>
<dbReference type="RefSeq" id="XP_066805899.1">
    <property type="nucleotide sequence ID" value="XM_066943357.1"/>
</dbReference>
<dbReference type="Proteomes" id="UP001388673">
    <property type="component" value="Unassembled WGS sequence"/>
</dbReference>
<dbReference type="Gene3D" id="3.30.420.40">
    <property type="match status" value="2"/>
</dbReference>
<dbReference type="InterPro" id="IPR018181">
    <property type="entry name" value="Heat_shock_70_CS"/>
</dbReference>
<dbReference type="PRINTS" id="PR00301">
    <property type="entry name" value="HEATSHOCK70"/>
</dbReference>
<sequence length="895" mass="97461">MRVQHLVSLLLLLLAPAIQAAVLAIDYGAEFTKLSLVKPGVPFDVVLDKDSKRKIQSVVGWKREDRVFGAEAKMAATRFPDTHFPYVKPLLGSTALSPLPVYPNPPSITPDNTLVFPHPSPPSHLSPSPSSQDEVWTPTALLAHQISYFRHLAESLSGTSTPEPINQVIVTVPAWWDHFQRKAYRDALELQGLSCLAMIGEGTGVALNYAMTRTFPTFNLETGEGEKEYHIIYDSGALSTTATVLAFYQTSVLPFPKSKSPVNTTHIEVLGTGWENVGGVILDVALQEILTADFVGKTGQEGIVGDKRALAKLVREANRVKHILSANQEATVAIESLYNDVDYRSRLSRAALESALEETAPLFSLPLTAALASANLTLSDITSVILFGGNTRVPLVQSAIKSVLGHAEDRIAQNVNTDEAAVLGAAYYGAALSRQFKMKNLNVTEKSVSDIIMGEEVIFPKGSKLGDRQSIALPADKGEVVLEFAQSQHTSAGASLSKQEIDAKSRPILSVQILDIDKALANFTSPSPIVNLTMRLDPRGILHASNAVLSSSVIESKEGGVAGALKGFFGGKKEETAEEGSEKAETENNKSQKVALKFREKQLGVKTMSGEEKRTTLARLNSIASFEASKAAREEARNSLEGYLYRLSGFLSADADNKAVQEYSTKEEQKTLKALVDETFEWLGEHAESAEEKLLRAKRAALEKLEAPIIFRFTEDHKRGKAVEDFQQAMFASRAFLVEARKNNTAALEEAATATPENPAIPPKYTEEELKNVEDMMKANEVWMDEKMKVQVTLEDDRTKDPVIVSGDLDERGKNLQSTVLKLVNKKAPRRPRPSPSATTSTAPSLPTDHGPEVPESTHDTDLEWNTATTSTTLASPTDHGPDPPTQSVPSHEEL</sequence>
<dbReference type="PROSITE" id="PS01036">
    <property type="entry name" value="HSP70_3"/>
    <property type="match status" value="1"/>
</dbReference>
<dbReference type="Gene3D" id="3.30.30.30">
    <property type="match status" value="1"/>
</dbReference>
<evidence type="ECO:0000256" key="4">
    <source>
        <dbReference type="ARBA" id="ARBA00022840"/>
    </source>
</evidence>
<organism evidence="8 9">
    <name type="scientific">Kwoniella newhampshirensis</name>
    <dbReference type="NCBI Taxonomy" id="1651941"/>
    <lineage>
        <taxon>Eukaryota</taxon>
        <taxon>Fungi</taxon>
        <taxon>Dikarya</taxon>
        <taxon>Basidiomycota</taxon>
        <taxon>Agaricomycotina</taxon>
        <taxon>Tremellomycetes</taxon>
        <taxon>Tremellales</taxon>
        <taxon>Cryptococcaceae</taxon>
        <taxon>Kwoniella</taxon>
    </lineage>
</organism>
<dbReference type="GO" id="GO:0005788">
    <property type="term" value="C:endoplasmic reticulum lumen"/>
    <property type="evidence" value="ECO:0007669"/>
    <property type="project" value="UniProtKB-SubCell"/>
</dbReference>
<dbReference type="Pfam" id="PF00012">
    <property type="entry name" value="HSP70"/>
    <property type="match status" value="1"/>
</dbReference>
<feature type="compositionally biased region" description="Polar residues" evidence="6">
    <location>
        <begin position="886"/>
        <end position="895"/>
    </location>
</feature>
<evidence type="ECO:0000256" key="3">
    <source>
        <dbReference type="ARBA" id="ARBA00022741"/>
    </source>
</evidence>
<dbReference type="Gene3D" id="3.90.640.10">
    <property type="entry name" value="Actin, Chain A, domain 4"/>
    <property type="match status" value="1"/>
</dbReference>
<keyword evidence="9" id="KW-1185">Reference proteome</keyword>
<dbReference type="GO" id="GO:0034663">
    <property type="term" value="C:endoplasmic reticulum chaperone complex"/>
    <property type="evidence" value="ECO:0007669"/>
    <property type="project" value="TreeGrafter"/>
</dbReference>
<gene>
    <name evidence="8" type="ORF">IAR55_000221</name>
</gene>
<evidence type="ECO:0000256" key="6">
    <source>
        <dbReference type="SAM" id="MobiDB-lite"/>
    </source>
</evidence>
<evidence type="ECO:0008006" key="10">
    <source>
        <dbReference type="Google" id="ProtNLM"/>
    </source>
</evidence>
<keyword evidence="5" id="KW-0143">Chaperone</keyword>
<dbReference type="GO" id="GO:0140662">
    <property type="term" value="F:ATP-dependent protein folding chaperone"/>
    <property type="evidence" value="ECO:0007669"/>
    <property type="project" value="InterPro"/>
</dbReference>
<keyword evidence="3" id="KW-0547">Nucleotide-binding</keyword>
<dbReference type="SUPFAM" id="SSF100934">
    <property type="entry name" value="Heat shock protein 70kD (HSP70), C-terminal subdomain"/>
    <property type="match status" value="1"/>
</dbReference>
<feature type="chain" id="PRO_5043519602" description="Hypoxia up-regulated 1" evidence="7">
    <location>
        <begin position="21"/>
        <end position="895"/>
    </location>
</feature>
<evidence type="ECO:0000256" key="5">
    <source>
        <dbReference type="ARBA" id="ARBA00023186"/>
    </source>
</evidence>
<dbReference type="InterPro" id="IPR043129">
    <property type="entry name" value="ATPase_NBD"/>
</dbReference>
<feature type="compositionally biased region" description="Low complexity" evidence="6">
    <location>
        <begin position="867"/>
        <end position="878"/>
    </location>
</feature>
<evidence type="ECO:0000313" key="8">
    <source>
        <dbReference type="EMBL" id="KAK8869653.1"/>
    </source>
</evidence>
<dbReference type="InterPro" id="IPR029048">
    <property type="entry name" value="HSP70_C_sf"/>
</dbReference>
<dbReference type="GO" id="GO:0030968">
    <property type="term" value="P:endoplasmic reticulum unfolded protein response"/>
    <property type="evidence" value="ECO:0007669"/>
    <property type="project" value="TreeGrafter"/>
</dbReference>
<dbReference type="KEGG" id="kne:92177481"/>
<evidence type="ECO:0000256" key="7">
    <source>
        <dbReference type="SAM" id="SignalP"/>
    </source>
</evidence>
<proteinExistence type="predicted"/>
<keyword evidence="4" id="KW-0067">ATP-binding</keyword>
<accession>A0AAW0Z644</accession>
<dbReference type="GeneID" id="92177481"/>
<dbReference type="EMBL" id="JBCAWK010000001">
    <property type="protein sequence ID" value="KAK8869653.1"/>
    <property type="molecule type" value="Genomic_DNA"/>
</dbReference>
<keyword evidence="2 7" id="KW-0732">Signal</keyword>
<evidence type="ECO:0000256" key="2">
    <source>
        <dbReference type="ARBA" id="ARBA00022729"/>
    </source>
</evidence>
<dbReference type="AlphaFoldDB" id="A0AAW0Z644"/>
<feature type="compositionally biased region" description="Basic and acidic residues" evidence="6">
    <location>
        <begin position="850"/>
        <end position="862"/>
    </location>
</feature>
<dbReference type="SUPFAM" id="SSF53067">
    <property type="entry name" value="Actin-like ATPase domain"/>
    <property type="match status" value="2"/>
</dbReference>
<evidence type="ECO:0000313" key="9">
    <source>
        <dbReference type="Proteomes" id="UP001388673"/>
    </source>
</evidence>